<evidence type="ECO:0000256" key="1">
    <source>
        <dbReference type="SAM" id="Phobius"/>
    </source>
</evidence>
<proteinExistence type="predicted"/>
<dbReference type="Proteomes" id="UP000051298">
    <property type="component" value="Unassembled WGS sequence"/>
</dbReference>
<dbReference type="AlphaFoldDB" id="A0A0P1F224"/>
<gene>
    <name evidence="3" type="ORF">THS5294_02989</name>
</gene>
<organism evidence="3 4">
    <name type="scientific">Thalassobacter stenotrophicus</name>
    <dbReference type="NCBI Taxonomy" id="266809"/>
    <lineage>
        <taxon>Bacteria</taxon>
        <taxon>Pseudomonadati</taxon>
        <taxon>Pseudomonadota</taxon>
        <taxon>Alphaproteobacteria</taxon>
        <taxon>Rhodobacterales</taxon>
        <taxon>Roseobacteraceae</taxon>
        <taxon>Thalassobacter</taxon>
    </lineage>
</organism>
<evidence type="ECO:0000313" key="4">
    <source>
        <dbReference type="Proteomes" id="UP000051298"/>
    </source>
</evidence>
<dbReference type="eggNOG" id="ENOG50315WQ">
    <property type="taxonomic scope" value="Bacteria"/>
</dbReference>
<dbReference type="Pfam" id="PF09608">
    <property type="entry name" value="Alph_Pro_TM"/>
    <property type="match status" value="1"/>
</dbReference>
<evidence type="ECO:0000313" key="3">
    <source>
        <dbReference type="EMBL" id="CUH61677.1"/>
    </source>
</evidence>
<reference evidence="3 4" key="1">
    <citation type="submission" date="2015-09" db="EMBL/GenBank/DDBJ databases">
        <authorList>
            <consortium name="Swine Surveillance"/>
        </authorList>
    </citation>
    <scope>NUCLEOTIDE SEQUENCE [LARGE SCALE GENOMIC DNA]</scope>
    <source>
        <strain evidence="3 4">CECT 5294</strain>
    </source>
</reference>
<name>A0A0P1F224_9RHOB</name>
<accession>A0A0P1F224</accession>
<keyword evidence="1" id="KW-1133">Transmembrane helix</keyword>
<keyword evidence="2" id="KW-0732">Signal</keyword>
<evidence type="ECO:0000256" key="2">
    <source>
        <dbReference type="SAM" id="SignalP"/>
    </source>
</evidence>
<feature type="signal peptide" evidence="2">
    <location>
        <begin position="1"/>
        <end position="18"/>
    </location>
</feature>
<feature type="transmembrane region" description="Helical" evidence="1">
    <location>
        <begin position="230"/>
        <end position="254"/>
    </location>
</feature>
<feature type="chain" id="PRO_5006062184" evidence="2">
    <location>
        <begin position="19"/>
        <end position="255"/>
    </location>
</feature>
<keyword evidence="1 3" id="KW-0812">Transmembrane</keyword>
<dbReference type="RefSeq" id="WP_082645050.1">
    <property type="nucleotide sequence ID" value="NZ_CYRX01000033.1"/>
</dbReference>
<keyword evidence="1" id="KW-0472">Membrane</keyword>
<protein>
    <submittedName>
        <fullName evidence="3">Putative transmembrane protein (Alph_Pro_TM)</fullName>
    </submittedName>
</protein>
<dbReference type="InterPro" id="IPR019088">
    <property type="entry name" value="CHP02186-rel_TM"/>
</dbReference>
<dbReference type="STRING" id="266809.PM03_00350"/>
<sequence>MRRLFALLCLLLPTQVHAFAAEDVVADLSQNRVSINTSFDGSEILVFGAVKRSRPVPVGTPSLEVIITVSGPSEPVTVRKKDRRLGIWVNTESVDIDAAPSFYAVATSGALGDVLTETEDQRHKVSVARAIRSVGAPASISDAQSFTEALMRIRANDELYVTSEGSVELVQETLFNTEIRLPANLVEGAYETRIFLTRGGEVTAIYNDVIEVSKVGLERFIYNLAHEQPLIYGLLSLFIAISAGWLASAVFRFIR</sequence>
<dbReference type="EMBL" id="CYRX01000033">
    <property type="protein sequence ID" value="CUH61677.1"/>
    <property type="molecule type" value="Genomic_DNA"/>
</dbReference>